<keyword evidence="2" id="KW-1185">Reference proteome</keyword>
<proteinExistence type="predicted"/>
<protein>
    <submittedName>
        <fullName evidence="1">Uncharacterized protein</fullName>
    </submittedName>
</protein>
<dbReference type="EMBL" id="JPVP01000056">
    <property type="protein sequence ID" value="KGR84322.1"/>
    <property type="molecule type" value="Genomic_DNA"/>
</dbReference>
<evidence type="ECO:0000313" key="1">
    <source>
        <dbReference type="EMBL" id="KGR84322.1"/>
    </source>
</evidence>
<accession>A0A0A3JBD7</accession>
<gene>
    <name evidence="1" type="ORF">CD32_12040</name>
</gene>
<evidence type="ECO:0000313" key="2">
    <source>
        <dbReference type="Proteomes" id="UP000030437"/>
    </source>
</evidence>
<dbReference type="Proteomes" id="UP000030437">
    <property type="component" value="Unassembled WGS sequence"/>
</dbReference>
<sequence>MVYYSAKKFDLFQNKAHEKGKKQPTFIFIETKQSGNKQCITCMKLIVNSNECVYITYKDEVVSFDLEEHLNLKEPPCGAVTV</sequence>
<dbReference type="AlphaFoldDB" id="A0A0A3JBD7"/>
<organism evidence="1 2">
    <name type="scientific">Lysinibacillus odysseyi 34hs-1 = NBRC 100172</name>
    <dbReference type="NCBI Taxonomy" id="1220589"/>
    <lineage>
        <taxon>Bacteria</taxon>
        <taxon>Bacillati</taxon>
        <taxon>Bacillota</taxon>
        <taxon>Bacilli</taxon>
        <taxon>Bacillales</taxon>
        <taxon>Bacillaceae</taxon>
        <taxon>Lysinibacillus</taxon>
    </lineage>
</organism>
<name>A0A0A3JBD7_9BACI</name>
<reference evidence="1 2" key="1">
    <citation type="submission" date="2014-02" db="EMBL/GenBank/DDBJ databases">
        <title>Draft genome sequence of Lysinibacillus odysseyi NBRC 100172.</title>
        <authorList>
            <person name="Zhang F."/>
            <person name="Wang G."/>
            <person name="Zhang L."/>
        </authorList>
    </citation>
    <scope>NUCLEOTIDE SEQUENCE [LARGE SCALE GENOMIC DNA]</scope>
    <source>
        <strain evidence="1 2">NBRC 100172</strain>
    </source>
</reference>
<comment type="caution">
    <text evidence="1">The sequence shown here is derived from an EMBL/GenBank/DDBJ whole genome shotgun (WGS) entry which is preliminary data.</text>
</comment>